<dbReference type="Gramene" id="ESW06302">
    <property type="protein sequence ID" value="ESW06302"/>
    <property type="gene ID" value="PHAVU_010G036200g"/>
</dbReference>
<feature type="compositionally biased region" description="Acidic residues" evidence="1">
    <location>
        <begin position="526"/>
        <end position="557"/>
    </location>
</feature>
<dbReference type="InterPro" id="IPR007021">
    <property type="entry name" value="DUF659"/>
</dbReference>
<dbReference type="Pfam" id="PF05699">
    <property type="entry name" value="Dimer_Tnp_hAT"/>
    <property type="match status" value="1"/>
</dbReference>
<gene>
    <name evidence="4" type="ORF">PHAVU_010G036200g</name>
</gene>
<dbReference type="EMBL" id="CM002297">
    <property type="protein sequence ID" value="ESW06302.1"/>
    <property type="molecule type" value="Genomic_DNA"/>
</dbReference>
<dbReference type="PANTHER" id="PTHR32166">
    <property type="entry name" value="OSJNBA0013A04.12 PROTEIN"/>
    <property type="match status" value="1"/>
</dbReference>
<dbReference type="InterPro" id="IPR008906">
    <property type="entry name" value="HATC_C_dom"/>
</dbReference>
<sequence length="564" mass="66010">MSQAKRKKETNLTWNHCESVPPHRLLVKCKYCSHTCWGDVARIKHHLAGTKENVIVCTSVPDDVKDMFMKLLEDKEKRWISKIRKGRWSHFPRKKNKKTMNEMFKDRELVIIDICKCIYGNALPFNLVRSSLFVQMLKFVAEYGNGLKPPTYHEVRVPYLKKSVDKIQVSLEKYRVEWKKCGNVVKDAKQMFELLDFVVEEIGEDNVAQVVTDGAFNFVAIGQMLEEKRTKLFWSPCAAHCLDLILEDIGQLPVFYNTIANAKKITTFIYRHTWVLNLYRKYSKGKELTRPVVTRFATAFLTLQSIAQQKNDIRGMFVSQEWTTSNYASKNEAMDRAKEQIASNFKNEDSRYKKVWKITDTRWNLQLHRPLHAAAYYLNPKPLKKMILDRRIRFQLDQQLDKFKRAQGLFGRSMAIDTRDKKHLALWWESYGGKGKELQNLAIRVLSLTCSATGCERNWSIFDQVHTKRMNHLEQQRLNALVFVKYNLQLEMRQKGAPSSKRKRGPRNLTTKVDRKGKSTVIANDNEIEDIVEDVEEEDENELQENVILEEEDDLSDLDLRNDD</sequence>
<organism evidence="4 5">
    <name type="scientific">Phaseolus vulgaris</name>
    <name type="common">Kidney bean</name>
    <name type="synonym">French bean</name>
    <dbReference type="NCBI Taxonomy" id="3885"/>
    <lineage>
        <taxon>Eukaryota</taxon>
        <taxon>Viridiplantae</taxon>
        <taxon>Streptophyta</taxon>
        <taxon>Embryophyta</taxon>
        <taxon>Tracheophyta</taxon>
        <taxon>Spermatophyta</taxon>
        <taxon>Magnoliopsida</taxon>
        <taxon>eudicotyledons</taxon>
        <taxon>Gunneridae</taxon>
        <taxon>Pentapetalae</taxon>
        <taxon>rosids</taxon>
        <taxon>fabids</taxon>
        <taxon>Fabales</taxon>
        <taxon>Fabaceae</taxon>
        <taxon>Papilionoideae</taxon>
        <taxon>50 kb inversion clade</taxon>
        <taxon>NPAAA clade</taxon>
        <taxon>indigoferoid/millettioid clade</taxon>
        <taxon>Phaseoleae</taxon>
        <taxon>Phaseolus</taxon>
    </lineage>
</organism>
<feature type="domain" description="DUF659" evidence="2">
    <location>
        <begin position="184"/>
        <end position="265"/>
    </location>
</feature>
<dbReference type="OMA" id="IIDICKC"/>
<proteinExistence type="predicted"/>
<dbReference type="SUPFAM" id="SSF53098">
    <property type="entry name" value="Ribonuclease H-like"/>
    <property type="match status" value="1"/>
</dbReference>
<dbReference type="InterPro" id="IPR012337">
    <property type="entry name" value="RNaseH-like_sf"/>
</dbReference>
<evidence type="ECO:0000256" key="1">
    <source>
        <dbReference type="SAM" id="MobiDB-lite"/>
    </source>
</evidence>
<accession>V7AL45</accession>
<dbReference type="Proteomes" id="UP000000226">
    <property type="component" value="Chromosome 10"/>
</dbReference>
<dbReference type="Pfam" id="PF04937">
    <property type="entry name" value="DUF659"/>
    <property type="match status" value="1"/>
</dbReference>
<evidence type="ECO:0000313" key="5">
    <source>
        <dbReference type="Proteomes" id="UP000000226"/>
    </source>
</evidence>
<dbReference type="OrthoDB" id="1417505at2759"/>
<dbReference type="AlphaFoldDB" id="V7AL45"/>
<dbReference type="eggNOG" id="ENOG502QUNQ">
    <property type="taxonomic scope" value="Eukaryota"/>
</dbReference>
<feature type="region of interest" description="Disordered" evidence="1">
    <location>
        <begin position="494"/>
        <end position="564"/>
    </location>
</feature>
<evidence type="ECO:0000313" key="4">
    <source>
        <dbReference type="EMBL" id="ESW06302.1"/>
    </source>
</evidence>
<dbReference type="STRING" id="3885.V7AL45"/>
<keyword evidence="5" id="KW-1185">Reference proteome</keyword>
<dbReference type="GO" id="GO:0046983">
    <property type="term" value="F:protein dimerization activity"/>
    <property type="evidence" value="ECO:0007669"/>
    <property type="project" value="InterPro"/>
</dbReference>
<evidence type="ECO:0000259" key="2">
    <source>
        <dbReference type="Pfam" id="PF04937"/>
    </source>
</evidence>
<protein>
    <recommendedName>
        <fullName evidence="6">BED-type domain-containing protein</fullName>
    </recommendedName>
</protein>
<evidence type="ECO:0000259" key="3">
    <source>
        <dbReference type="Pfam" id="PF05699"/>
    </source>
</evidence>
<feature type="domain" description="HAT C-terminal dimerisation" evidence="3">
    <location>
        <begin position="423"/>
        <end position="488"/>
    </location>
</feature>
<reference evidence="5" key="1">
    <citation type="journal article" date="2014" name="Nat. Genet.">
        <title>A reference genome for common bean and genome-wide analysis of dual domestications.</title>
        <authorList>
            <person name="Schmutz J."/>
            <person name="McClean P.E."/>
            <person name="Mamidi S."/>
            <person name="Wu G.A."/>
            <person name="Cannon S.B."/>
            <person name="Grimwood J."/>
            <person name="Jenkins J."/>
            <person name="Shu S."/>
            <person name="Song Q."/>
            <person name="Chavarro C."/>
            <person name="Torres-Torres M."/>
            <person name="Geffroy V."/>
            <person name="Moghaddam S.M."/>
            <person name="Gao D."/>
            <person name="Abernathy B."/>
            <person name="Barry K."/>
            <person name="Blair M."/>
            <person name="Brick M.A."/>
            <person name="Chovatia M."/>
            <person name="Gepts P."/>
            <person name="Goodstein D.M."/>
            <person name="Gonzales M."/>
            <person name="Hellsten U."/>
            <person name="Hyten D.L."/>
            <person name="Jia G."/>
            <person name="Kelly J.D."/>
            <person name="Kudrna D."/>
            <person name="Lee R."/>
            <person name="Richard M.M."/>
            <person name="Miklas P.N."/>
            <person name="Osorno J.M."/>
            <person name="Rodrigues J."/>
            <person name="Thareau V."/>
            <person name="Urrea C.A."/>
            <person name="Wang M."/>
            <person name="Yu Y."/>
            <person name="Zhang M."/>
            <person name="Wing R.A."/>
            <person name="Cregan P.B."/>
            <person name="Rokhsar D.S."/>
            <person name="Jackson S.A."/>
        </authorList>
    </citation>
    <scope>NUCLEOTIDE SEQUENCE [LARGE SCALE GENOMIC DNA]</scope>
    <source>
        <strain evidence="5">cv. G19833</strain>
    </source>
</reference>
<evidence type="ECO:0008006" key="6">
    <source>
        <dbReference type="Google" id="ProtNLM"/>
    </source>
</evidence>
<dbReference type="PANTHER" id="PTHR32166:SF122">
    <property type="entry name" value="OS09G0499600 PROTEIN"/>
    <property type="match status" value="1"/>
</dbReference>
<name>V7AL45_PHAVU</name>